<dbReference type="OrthoDB" id="9797988at2"/>
<dbReference type="EMBL" id="NFLJ01000020">
    <property type="protein sequence ID" value="OUQ34114.1"/>
    <property type="molecule type" value="Genomic_DNA"/>
</dbReference>
<comment type="caution">
    <text evidence="2">The sequence shown here is derived from an EMBL/GenBank/DDBJ whole genome shotgun (WGS) entry which is preliminary data.</text>
</comment>
<name>A0A1Y4SW37_9FIRM</name>
<feature type="transmembrane region" description="Helical" evidence="1">
    <location>
        <begin position="23"/>
        <end position="45"/>
    </location>
</feature>
<accession>A0A1Y4SW37</accession>
<organism evidence="2 3">
    <name type="scientific">Massilimicrobiota timonensis</name>
    <dbReference type="NCBI Taxonomy" id="1776392"/>
    <lineage>
        <taxon>Bacteria</taxon>
        <taxon>Bacillati</taxon>
        <taxon>Bacillota</taxon>
        <taxon>Erysipelotrichia</taxon>
        <taxon>Erysipelotrichales</taxon>
        <taxon>Erysipelotrichaceae</taxon>
        <taxon>Massilimicrobiota</taxon>
    </lineage>
</organism>
<dbReference type="AlphaFoldDB" id="A0A1Y4SW37"/>
<keyword evidence="1" id="KW-0812">Transmembrane</keyword>
<evidence type="ECO:0000313" key="3">
    <source>
        <dbReference type="Proteomes" id="UP000195305"/>
    </source>
</evidence>
<dbReference type="Pfam" id="PF03862">
    <property type="entry name" value="SpoVAC_SpoVAEB"/>
    <property type="match status" value="1"/>
</dbReference>
<protein>
    <submittedName>
        <fullName evidence="2">Stage V sporulation protein AC</fullName>
    </submittedName>
</protein>
<keyword evidence="1" id="KW-0472">Membrane</keyword>
<dbReference type="PANTHER" id="PTHR38450">
    <property type="entry name" value="STAGE V SPORULATION PROTEIN AC-RELATED"/>
    <property type="match status" value="1"/>
</dbReference>
<sequence>MDHKEYDQLAETLKPVGHKMKNAFFAFIYGGIIGILAQGVLEFFMNVYDISQKEATPMMTITLVFISCLLTGLGIYDKLAQKAGAGTFIPITGFANSMTSSAIDSQSEGLIMGIGSNMFKLGGTVITYGIVSSALLGVIRYVITLFG</sequence>
<dbReference type="InterPro" id="IPR014203">
    <property type="entry name" value="Spore_V_AC"/>
</dbReference>
<feature type="transmembrane region" description="Helical" evidence="1">
    <location>
        <begin position="57"/>
        <end position="76"/>
    </location>
</feature>
<dbReference type="Proteomes" id="UP000195305">
    <property type="component" value="Unassembled WGS sequence"/>
</dbReference>
<keyword evidence="3" id="KW-1185">Reference proteome</keyword>
<dbReference type="RefSeq" id="WP_087358211.1">
    <property type="nucleotide sequence ID" value="NZ_AP031415.1"/>
</dbReference>
<proteinExistence type="predicted"/>
<keyword evidence="1" id="KW-1133">Transmembrane helix</keyword>
<evidence type="ECO:0000256" key="1">
    <source>
        <dbReference type="SAM" id="Phobius"/>
    </source>
</evidence>
<gene>
    <name evidence="2" type="ORF">B5E75_07920</name>
</gene>
<feature type="transmembrane region" description="Helical" evidence="1">
    <location>
        <begin position="121"/>
        <end position="143"/>
    </location>
</feature>
<evidence type="ECO:0000313" key="2">
    <source>
        <dbReference type="EMBL" id="OUQ34114.1"/>
    </source>
</evidence>
<reference evidence="2 3" key="1">
    <citation type="journal article" date="2018" name="BMC Genomics">
        <title>Whole genome sequencing and function prediction of 133 gut anaerobes isolated from chicken caecum in pure cultures.</title>
        <authorList>
            <person name="Medvecky M."/>
            <person name="Cejkova D."/>
            <person name="Polansky O."/>
            <person name="Karasova D."/>
            <person name="Kubasova T."/>
            <person name="Cizek A."/>
            <person name="Rychlik I."/>
        </authorList>
    </citation>
    <scope>NUCLEOTIDE SEQUENCE [LARGE SCALE GENOMIC DNA]</scope>
    <source>
        <strain evidence="2 3">An13</strain>
    </source>
</reference>
<dbReference type="InterPro" id="IPR005562">
    <property type="entry name" value="SpoVA"/>
</dbReference>
<dbReference type="NCBIfam" id="TIGR02838">
    <property type="entry name" value="spore_V_AC"/>
    <property type="match status" value="1"/>
</dbReference>
<dbReference type="PANTHER" id="PTHR38450:SF1">
    <property type="entry name" value="STAGE V SPORULATION PROTEIN AC"/>
    <property type="match status" value="1"/>
</dbReference>